<organism evidence="2 3">
    <name type="scientific">Glonium stellatum</name>
    <dbReference type="NCBI Taxonomy" id="574774"/>
    <lineage>
        <taxon>Eukaryota</taxon>
        <taxon>Fungi</taxon>
        <taxon>Dikarya</taxon>
        <taxon>Ascomycota</taxon>
        <taxon>Pezizomycotina</taxon>
        <taxon>Dothideomycetes</taxon>
        <taxon>Pleosporomycetidae</taxon>
        <taxon>Gloniales</taxon>
        <taxon>Gloniaceae</taxon>
        <taxon>Glonium</taxon>
    </lineage>
</organism>
<feature type="region of interest" description="Disordered" evidence="1">
    <location>
        <begin position="171"/>
        <end position="207"/>
    </location>
</feature>
<dbReference type="EMBL" id="KV750012">
    <property type="protein sequence ID" value="OCL06661.1"/>
    <property type="molecule type" value="Genomic_DNA"/>
</dbReference>
<proteinExistence type="predicted"/>
<evidence type="ECO:0000256" key="1">
    <source>
        <dbReference type="SAM" id="MobiDB-lite"/>
    </source>
</evidence>
<name>A0A8E2EXG0_9PEZI</name>
<evidence type="ECO:0000313" key="3">
    <source>
        <dbReference type="Proteomes" id="UP000250140"/>
    </source>
</evidence>
<feature type="compositionally biased region" description="Polar residues" evidence="1">
    <location>
        <begin position="196"/>
        <end position="207"/>
    </location>
</feature>
<gene>
    <name evidence="2" type="ORF">AOQ84DRAFT_223606</name>
</gene>
<dbReference type="Proteomes" id="UP000250140">
    <property type="component" value="Unassembled WGS sequence"/>
</dbReference>
<sequence length="207" mass="21874">MRARDEPCLKPCLSLPAPGFERAADQPKAYSDRGVTLRGLARLKGGEAQEGQSREGGKWQEGAIRGKQDAVVESSTLSLCRLHLRDEHAEGGPSLQQLAEGFKGRVGLADGAQGNVGRNANRAGCATELTTASRVMTEGKNGGWTIWAELGVRECGSVAMLGHTGRMMATEQQAAPAAAAAASAASKTEQQDHQQKASSYQQQRSSK</sequence>
<dbReference type="AlphaFoldDB" id="A0A8E2EXG0"/>
<keyword evidence="3" id="KW-1185">Reference proteome</keyword>
<evidence type="ECO:0000313" key="2">
    <source>
        <dbReference type="EMBL" id="OCL06661.1"/>
    </source>
</evidence>
<accession>A0A8E2EXG0</accession>
<protein>
    <submittedName>
        <fullName evidence="2">Uncharacterized protein</fullName>
    </submittedName>
</protein>
<reference evidence="2 3" key="1">
    <citation type="journal article" date="2016" name="Nat. Commun.">
        <title>Ectomycorrhizal ecology is imprinted in the genome of the dominant symbiotic fungus Cenococcum geophilum.</title>
        <authorList>
            <consortium name="DOE Joint Genome Institute"/>
            <person name="Peter M."/>
            <person name="Kohler A."/>
            <person name="Ohm R.A."/>
            <person name="Kuo A."/>
            <person name="Krutzmann J."/>
            <person name="Morin E."/>
            <person name="Arend M."/>
            <person name="Barry K.W."/>
            <person name="Binder M."/>
            <person name="Choi C."/>
            <person name="Clum A."/>
            <person name="Copeland A."/>
            <person name="Grisel N."/>
            <person name="Haridas S."/>
            <person name="Kipfer T."/>
            <person name="LaButti K."/>
            <person name="Lindquist E."/>
            <person name="Lipzen A."/>
            <person name="Maire R."/>
            <person name="Meier B."/>
            <person name="Mihaltcheva S."/>
            <person name="Molinier V."/>
            <person name="Murat C."/>
            <person name="Poggeler S."/>
            <person name="Quandt C.A."/>
            <person name="Sperisen C."/>
            <person name="Tritt A."/>
            <person name="Tisserant E."/>
            <person name="Crous P.W."/>
            <person name="Henrissat B."/>
            <person name="Nehls U."/>
            <person name="Egli S."/>
            <person name="Spatafora J.W."/>
            <person name="Grigoriev I.V."/>
            <person name="Martin F.M."/>
        </authorList>
    </citation>
    <scope>NUCLEOTIDE SEQUENCE [LARGE SCALE GENOMIC DNA]</scope>
    <source>
        <strain evidence="2 3">CBS 207.34</strain>
    </source>
</reference>
<feature type="compositionally biased region" description="Low complexity" evidence="1">
    <location>
        <begin position="174"/>
        <end position="186"/>
    </location>
</feature>